<dbReference type="Gene3D" id="3.10.620.30">
    <property type="match status" value="1"/>
</dbReference>
<keyword evidence="3" id="KW-0012">Acyltransferase</keyword>
<feature type="domain" description="Transglutaminase-like" evidence="2">
    <location>
        <begin position="527"/>
        <end position="612"/>
    </location>
</feature>
<feature type="transmembrane region" description="Helical" evidence="1">
    <location>
        <begin position="46"/>
        <end position="62"/>
    </location>
</feature>
<dbReference type="InterPro" id="IPR021878">
    <property type="entry name" value="TgpA_N"/>
</dbReference>
<dbReference type="GO" id="GO:0003810">
    <property type="term" value="F:protein-glutamine gamma-glutamyltransferase activity"/>
    <property type="evidence" value="ECO:0007669"/>
    <property type="project" value="UniProtKB-EC"/>
</dbReference>
<evidence type="ECO:0000256" key="1">
    <source>
        <dbReference type="SAM" id="Phobius"/>
    </source>
</evidence>
<keyword evidence="4" id="KW-1185">Reference proteome</keyword>
<feature type="transmembrane region" description="Helical" evidence="1">
    <location>
        <begin position="159"/>
        <end position="177"/>
    </location>
</feature>
<evidence type="ECO:0000313" key="3">
    <source>
        <dbReference type="EMBL" id="TWU40411.1"/>
    </source>
</evidence>
<evidence type="ECO:0000259" key="2">
    <source>
        <dbReference type="SMART" id="SM00460"/>
    </source>
</evidence>
<keyword evidence="1" id="KW-0812">Transmembrane</keyword>
<dbReference type="SUPFAM" id="SSF54001">
    <property type="entry name" value="Cysteine proteinases"/>
    <property type="match status" value="1"/>
</dbReference>
<feature type="transmembrane region" description="Helical" evidence="1">
    <location>
        <begin position="694"/>
        <end position="715"/>
    </location>
</feature>
<dbReference type="EC" id="2.3.2.13" evidence="3"/>
<dbReference type="InterPro" id="IPR002931">
    <property type="entry name" value="Transglutaminase-like"/>
</dbReference>
<feature type="transmembrane region" description="Helical" evidence="1">
    <location>
        <begin position="230"/>
        <end position="254"/>
    </location>
</feature>
<protein>
    <submittedName>
        <fullName evidence="3">Protein-glutamine gamma-glutamyltransferase</fullName>
        <ecNumber evidence="3">2.3.2.13</ecNumber>
    </submittedName>
</protein>
<feature type="transmembrane region" description="Helical" evidence="1">
    <location>
        <begin position="68"/>
        <end position="85"/>
    </location>
</feature>
<gene>
    <name evidence="3" type="primary">tgpA_1</name>
    <name evidence="3" type="ORF">Poly41_12430</name>
</gene>
<evidence type="ECO:0000313" key="4">
    <source>
        <dbReference type="Proteomes" id="UP000319143"/>
    </source>
</evidence>
<dbReference type="PANTHER" id="PTHR42736">
    <property type="entry name" value="PROTEIN-GLUTAMINE GAMMA-GLUTAMYLTRANSFERASE"/>
    <property type="match status" value="1"/>
</dbReference>
<dbReference type="Proteomes" id="UP000319143">
    <property type="component" value="Unassembled WGS sequence"/>
</dbReference>
<dbReference type="RefSeq" id="WP_197231104.1">
    <property type="nucleotide sequence ID" value="NZ_SJPV01000002.1"/>
</dbReference>
<feature type="transmembrane region" description="Helical" evidence="1">
    <location>
        <begin position="97"/>
        <end position="116"/>
    </location>
</feature>
<organism evidence="3 4">
    <name type="scientific">Novipirellula artificiosorum</name>
    <dbReference type="NCBI Taxonomy" id="2528016"/>
    <lineage>
        <taxon>Bacteria</taxon>
        <taxon>Pseudomonadati</taxon>
        <taxon>Planctomycetota</taxon>
        <taxon>Planctomycetia</taxon>
        <taxon>Pirellulales</taxon>
        <taxon>Pirellulaceae</taxon>
        <taxon>Novipirellula</taxon>
    </lineage>
</organism>
<name>A0A5C6DYC6_9BACT</name>
<dbReference type="InterPro" id="IPR038765">
    <property type="entry name" value="Papain-like_cys_pep_sf"/>
</dbReference>
<sequence length="839" mass="93425">MSLDTKIESLRLKLIERMPRSMVLDGAKDPIAMTAPVAEPLVGGQLRMIFALVSLLGGLVLASDAETHSFALIAIFFSLFGYLFVDWMGFFSLPPMLAYAAMIVSAIFCVSGLVHIDLSASPMIWLEQEQTGNRHLIAVSRLLVLVQAILMLQAKTRRVCEQLCIFCLLELIVAAVFNHAITFGILLIPIGLLLAFGLTLLARDATREQVGSLFCRSVERKDQGLTPSKGLYRSLMVMLVPAVILIAATFFYAIPRTTTASRSQGRGTALVGFSDEVRLQQFGQMLQSNDVAMHIWLTNQITGQPYTVAGKGLYLRGRVLEKYHSTLGVRPSSAWKALGGHAITRIMGLPSEFNPIRSSDHNFFDAVQVQIDCESIKSSALFAVAPYHQVERGLDVVHEIDRWTLRREEGDEFEFPEYSYKFGTHAFRGGIQTDMIARYTVGETEYILNAASPGEYQRDLLDFNPTLMPIVKSMADRIVSGIPERQRTRTEIAKRFEVFLSVTGGFEYTLNLNATPQRGVDPIEQFVGFDRRGHCQYFASALAMMLRSQRIPARLVVGYHTEDYNELGNYYVARQSHAHAWVEALIPHSELPGPIYGQPEMPEYWLRLDPTPGSNVESISAQRVENVFDYAKTLWKGYVVEVSANKANRDSASNSEMAAISTSRNRVASWLERTIARIRSGQLGGGTLAGGGGFSWSAACLGVLAAIGIFGLLRLPSLLVQRHKKKSSESVVESPRIVFYAKALKCLANAGIERERWQTPNEFARLAVGLVDRDTLDPSQRIESPLAVLTDAFYRLRFGAEGPSRGESTESQQIADALRQLDQRMDTWMSKQDSRRTHR</sequence>
<dbReference type="InterPro" id="IPR052901">
    <property type="entry name" value="Bact_TGase-like"/>
</dbReference>
<keyword evidence="3" id="KW-0808">Transferase</keyword>
<dbReference type="PANTHER" id="PTHR42736:SF1">
    <property type="entry name" value="PROTEIN-GLUTAMINE GAMMA-GLUTAMYLTRANSFERASE"/>
    <property type="match status" value="1"/>
</dbReference>
<dbReference type="EMBL" id="SJPV01000002">
    <property type="protein sequence ID" value="TWU40411.1"/>
    <property type="molecule type" value="Genomic_DNA"/>
</dbReference>
<dbReference type="Pfam" id="PF11992">
    <property type="entry name" value="TgpA_N"/>
    <property type="match status" value="1"/>
</dbReference>
<dbReference type="AlphaFoldDB" id="A0A5C6DYC6"/>
<dbReference type="SMART" id="SM00460">
    <property type="entry name" value="TGc"/>
    <property type="match status" value="1"/>
</dbReference>
<dbReference type="Pfam" id="PF01841">
    <property type="entry name" value="Transglut_core"/>
    <property type="match status" value="1"/>
</dbReference>
<feature type="transmembrane region" description="Helical" evidence="1">
    <location>
        <begin position="183"/>
        <end position="202"/>
    </location>
</feature>
<keyword evidence="1" id="KW-1133">Transmembrane helix</keyword>
<reference evidence="3 4" key="1">
    <citation type="submission" date="2019-02" db="EMBL/GenBank/DDBJ databases">
        <title>Deep-cultivation of Planctomycetes and their phenomic and genomic characterization uncovers novel biology.</title>
        <authorList>
            <person name="Wiegand S."/>
            <person name="Jogler M."/>
            <person name="Boedeker C."/>
            <person name="Pinto D."/>
            <person name="Vollmers J."/>
            <person name="Rivas-Marin E."/>
            <person name="Kohn T."/>
            <person name="Peeters S.H."/>
            <person name="Heuer A."/>
            <person name="Rast P."/>
            <person name="Oberbeckmann S."/>
            <person name="Bunk B."/>
            <person name="Jeske O."/>
            <person name="Meyerdierks A."/>
            <person name="Storesund J.E."/>
            <person name="Kallscheuer N."/>
            <person name="Luecker S."/>
            <person name="Lage O.M."/>
            <person name="Pohl T."/>
            <person name="Merkel B.J."/>
            <person name="Hornburger P."/>
            <person name="Mueller R.-W."/>
            <person name="Bruemmer F."/>
            <person name="Labrenz M."/>
            <person name="Spormann A.M."/>
            <person name="Op Den Camp H."/>
            <person name="Overmann J."/>
            <person name="Amann R."/>
            <person name="Jetten M.S.M."/>
            <person name="Mascher T."/>
            <person name="Medema M.H."/>
            <person name="Devos D.P."/>
            <person name="Kaster A.-K."/>
            <person name="Ovreas L."/>
            <person name="Rohde M."/>
            <person name="Galperin M.Y."/>
            <person name="Jogler C."/>
        </authorList>
    </citation>
    <scope>NUCLEOTIDE SEQUENCE [LARGE SCALE GENOMIC DNA]</scope>
    <source>
        <strain evidence="3 4">Poly41</strain>
    </source>
</reference>
<dbReference type="InterPro" id="IPR025403">
    <property type="entry name" value="TgpA-like_C"/>
</dbReference>
<accession>A0A5C6DYC6</accession>
<keyword evidence="1" id="KW-0472">Membrane</keyword>
<comment type="caution">
    <text evidence="3">The sequence shown here is derived from an EMBL/GenBank/DDBJ whole genome shotgun (WGS) entry which is preliminary data.</text>
</comment>
<dbReference type="Pfam" id="PF13559">
    <property type="entry name" value="DUF4129"/>
    <property type="match status" value="1"/>
</dbReference>
<proteinExistence type="predicted"/>